<keyword evidence="9" id="KW-1185">Reference proteome</keyword>
<gene>
    <name evidence="8" type="ORF">E1B28_001498</name>
</gene>
<feature type="domain" description="Histone deacetylase interacting" evidence="7">
    <location>
        <begin position="569"/>
        <end position="670"/>
    </location>
</feature>
<dbReference type="PANTHER" id="PTHR12346:SF0">
    <property type="entry name" value="SIN3A, ISOFORM G"/>
    <property type="match status" value="1"/>
</dbReference>
<evidence type="ECO:0000256" key="4">
    <source>
        <dbReference type="ARBA" id="ARBA00023242"/>
    </source>
</evidence>
<organism evidence="8 9">
    <name type="scientific">Marasmius oreades</name>
    <name type="common">fairy-ring Marasmius</name>
    <dbReference type="NCBI Taxonomy" id="181124"/>
    <lineage>
        <taxon>Eukaryota</taxon>
        <taxon>Fungi</taxon>
        <taxon>Dikarya</taxon>
        <taxon>Basidiomycota</taxon>
        <taxon>Agaricomycotina</taxon>
        <taxon>Agaricomycetes</taxon>
        <taxon>Agaricomycetidae</taxon>
        <taxon>Agaricales</taxon>
        <taxon>Marasmiineae</taxon>
        <taxon>Marasmiaceae</taxon>
        <taxon>Marasmius</taxon>
    </lineage>
</organism>
<dbReference type="KEGG" id="more:E1B28_001498"/>
<keyword evidence="3" id="KW-0677">Repeat</keyword>
<dbReference type="Pfam" id="PF08295">
    <property type="entry name" value="Sin3_corepress"/>
    <property type="match status" value="1"/>
</dbReference>
<dbReference type="InterPro" id="IPR003822">
    <property type="entry name" value="PAH"/>
</dbReference>
<dbReference type="InterPro" id="IPR013194">
    <property type="entry name" value="HDAC_interact_dom"/>
</dbReference>
<dbReference type="InterPro" id="IPR039774">
    <property type="entry name" value="Sin3-like"/>
</dbReference>
<dbReference type="PROSITE" id="PS51477">
    <property type="entry name" value="PAH"/>
    <property type="match status" value="2"/>
</dbReference>
<sequence length="1315" mass="146509">MPSRTRTPLPPTDPSTPTPRPVDSVNASPDAGRPLNVTDALSYLDAVKNQFQDRPEVYNKFLDIMKDFKSQQIDTPGVIQRVSKLFHGNPPLIQGFNTFLPAGYRIDINTDPTDPHSIIVTTPLGTTTQSTIHMNSSSQTQTQTRHRADIPGFGPNLAQSFTYSGMPAPTPVTNTLSPLGAGVNVGSRSLTPQQPFHIGVGGHVIPGAPYEQAFSPGFGQNPQTTAAASFLGGLSKPQNPNQMEATPQQTTGEFNHAIQYLNKIKARFSDDTNTYKQFLDILQAYQKEQKHLQDSQVYVQVQNLFKDAPDLLAEFMDFLPDVMGGAAGIPSNLGWPGQLESSVPGSPPKKGSASQPQSVSQATAAKRKKRSEKEGTPVPMSVNSNVQKTVVNPRSKRTKTTHHKGEPGSPIFSSPYPPGPPSPQSVHPQVAPISQQLPPGVPPSTSLNPNLNALHANPNTDKLLFFDRAKKSLENREIYEEFLKLLSLFSKDIIDVQLLLKQSQVFLGEDTELMEGFKELVFGPGTGFGYVYDSSLTTKRDGSGGVEAGMGPPGSIRTGPPEALMAQPVDDGQGPSYRKLPFSEIRLACSGRDQLCRSVLNDEWVSHPTWASEEAGFLTHKKNSFEEALHKSEEERHEYHVHLEALSRTISVLEPICARIEEMSSEDRAAFKLKSDFGGTGKAIYHRIIKKIYGRDSGLEVIQAMQDIPSVAVPVVLARLKQKDEEWRRAHREWSRTWREVDSKNFYKSLDHQGLTFKANDKKNITAKSFVADIERILEKQEKERDRELKEKERTRVNGKGKEKEETTTNRTHWRSVGAQLEYEFEDTSVVQGSLKLVDSFLNHSQAQYSPQERKGVEKFLRAFVLIMFSHPVGEFTSVEEDSDGLGGGSGRRSVASPYSAHTSGVAAGDLRKKLLKTAREKATANVGRDAGSRRGSAAPGSASGSRAASPPPAERRDSPAISVSRQEEEPNDVWTRETTTTHGSSNITEDSHGGKKSFFVNTTFYTLLRLLQVRFAKVRCLLQKQLKELQLLYSRLLMCKEIGARLASEKHSLLLANPVAVELGLDDPNGPATVLGQTTKGSGDANVVYLYVLNACEKMFAGDLDQSSFEEHMRWFFGSKAYHLFTLDRLIIALVKQVQTIISDAKGQELWSLLQSAHNSETLTNQDLIRYRREAERHVGQDDHLYRIQWVRESQRMRLYLMRPEDPSVDGVGTRHARWREYVDTYVMVHPTEWIGTGLRTGNVFLKRTRQQVRVGQESTGISIRVSLPSYKIVYDAGGEDVLTRAQPVREPWEVERARLREEERKRRFRLLFT</sequence>
<dbReference type="InterPro" id="IPR036600">
    <property type="entry name" value="PAH_sf"/>
</dbReference>
<dbReference type="GeneID" id="66070574"/>
<keyword evidence="2" id="KW-0678">Repressor</keyword>
<evidence type="ECO:0000256" key="1">
    <source>
        <dbReference type="ARBA" id="ARBA00004123"/>
    </source>
</evidence>
<comment type="subcellular location">
    <subcellularLocation>
        <location evidence="1 5">Nucleus</location>
    </subcellularLocation>
</comment>
<evidence type="ECO:0000313" key="9">
    <source>
        <dbReference type="Proteomes" id="UP001049176"/>
    </source>
</evidence>
<feature type="compositionally biased region" description="Polar residues" evidence="6">
    <location>
        <begin position="381"/>
        <end position="392"/>
    </location>
</feature>
<dbReference type="Gene3D" id="1.20.1160.11">
    <property type="entry name" value="Paired amphipathic helix"/>
    <property type="match status" value="3"/>
</dbReference>
<evidence type="ECO:0000256" key="3">
    <source>
        <dbReference type="ARBA" id="ARBA00022737"/>
    </source>
</evidence>
<evidence type="ECO:0000313" key="8">
    <source>
        <dbReference type="EMBL" id="KAG7099673.1"/>
    </source>
</evidence>
<keyword evidence="4 5" id="KW-0539">Nucleus</keyword>
<feature type="compositionally biased region" description="Polar residues" evidence="6">
    <location>
        <begin position="977"/>
        <end position="989"/>
    </location>
</feature>
<dbReference type="OrthoDB" id="10265969at2759"/>
<name>A0A9P8AFL6_9AGAR</name>
<dbReference type="InterPro" id="IPR031693">
    <property type="entry name" value="Sin3_C"/>
</dbReference>
<dbReference type="SUPFAM" id="SSF47762">
    <property type="entry name" value="PAH2 domain"/>
    <property type="match status" value="3"/>
</dbReference>
<dbReference type="EMBL" id="CM032181">
    <property type="protein sequence ID" value="KAG7099673.1"/>
    <property type="molecule type" value="Genomic_DNA"/>
</dbReference>
<dbReference type="SMART" id="SM00761">
    <property type="entry name" value="HDAC_interact"/>
    <property type="match status" value="1"/>
</dbReference>
<dbReference type="Pfam" id="PF16879">
    <property type="entry name" value="Sin3a_C"/>
    <property type="match status" value="1"/>
</dbReference>
<dbReference type="RefSeq" id="XP_043016143.1">
    <property type="nucleotide sequence ID" value="XM_043147434.1"/>
</dbReference>
<reference evidence="8" key="1">
    <citation type="journal article" date="2021" name="Genome Biol. Evol.">
        <title>The assembled and annotated genome of the fairy-ring fungus Marasmius oreades.</title>
        <authorList>
            <person name="Hiltunen M."/>
            <person name="Ament-Velasquez S.L."/>
            <person name="Johannesson H."/>
        </authorList>
    </citation>
    <scope>NUCLEOTIDE SEQUENCE</scope>
    <source>
        <strain evidence="8">03SP1</strain>
    </source>
</reference>
<accession>A0A9P8AFL6</accession>
<feature type="region of interest" description="Disordered" evidence="6">
    <location>
        <begin position="920"/>
        <end position="993"/>
    </location>
</feature>
<dbReference type="GO" id="GO:0000122">
    <property type="term" value="P:negative regulation of transcription by RNA polymerase II"/>
    <property type="evidence" value="ECO:0007669"/>
    <property type="project" value="TreeGrafter"/>
</dbReference>
<evidence type="ECO:0000256" key="2">
    <source>
        <dbReference type="ARBA" id="ARBA00022491"/>
    </source>
</evidence>
<evidence type="ECO:0000256" key="6">
    <source>
        <dbReference type="SAM" id="MobiDB-lite"/>
    </source>
</evidence>
<dbReference type="GO" id="GO:0033698">
    <property type="term" value="C:Rpd3L complex"/>
    <property type="evidence" value="ECO:0007669"/>
    <property type="project" value="UniProtKB-ARBA"/>
</dbReference>
<feature type="region of interest" description="Disordered" evidence="6">
    <location>
        <begin position="335"/>
        <end position="446"/>
    </location>
</feature>
<feature type="region of interest" description="Disordered" evidence="6">
    <location>
        <begin position="877"/>
        <end position="904"/>
    </location>
</feature>
<dbReference type="FunFam" id="1.20.1160.11:FF:000003">
    <property type="entry name" value="Paired amphipathic helix SIN3-like protein"/>
    <property type="match status" value="1"/>
</dbReference>
<protein>
    <recommendedName>
        <fullName evidence="7">Histone deacetylase interacting domain-containing protein</fullName>
    </recommendedName>
</protein>
<feature type="compositionally biased region" description="Low complexity" evidence="6">
    <location>
        <begin position="928"/>
        <end position="949"/>
    </location>
</feature>
<comment type="caution">
    <text evidence="8">The sequence shown here is derived from an EMBL/GenBank/DDBJ whole genome shotgun (WGS) entry which is preliminary data.</text>
</comment>
<dbReference type="GO" id="GO:0003714">
    <property type="term" value="F:transcription corepressor activity"/>
    <property type="evidence" value="ECO:0007669"/>
    <property type="project" value="InterPro"/>
</dbReference>
<feature type="compositionally biased region" description="Basic and acidic residues" evidence="6">
    <location>
        <begin position="783"/>
        <end position="808"/>
    </location>
</feature>
<dbReference type="PANTHER" id="PTHR12346">
    <property type="entry name" value="SIN3B-RELATED"/>
    <property type="match status" value="1"/>
</dbReference>
<feature type="region of interest" description="Disordered" evidence="6">
    <location>
        <begin position="1"/>
        <end position="34"/>
    </location>
</feature>
<dbReference type="Pfam" id="PF02671">
    <property type="entry name" value="PAH"/>
    <property type="match status" value="3"/>
</dbReference>
<proteinExistence type="predicted"/>
<evidence type="ECO:0000256" key="5">
    <source>
        <dbReference type="PROSITE-ProRule" id="PRU00810"/>
    </source>
</evidence>
<dbReference type="GO" id="GO:0010628">
    <property type="term" value="P:positive regulation of gene expression"/>
    <property type="evidence" value="ECO:0007669"/>
    <property type="project" value="UniProtKB-ARBA"/>
</dbReference>
<evidence type="ECO:0000259" key="7">
    <source>
        <dbReference type="SMART" id="SM00761"/>
    </source>
</evidence>
<dbReference type="Proteomes" id="UP001049176">
    <property type="component" value="Chromosome 1"/>
</dbReference>
<feature type="compositionally biased region" description="Pro residues" evidence="6">
    <location>
        <begin position="8"/>
        <end position="20"/>
    </location>
</feature>
<feature type="compositionally biased region" description="Low complexity" evidence="6">
    <location>
        <begin position="341"/>
        <end position="358"/>
    </location>
</feature>
<dbReference type="FunFam" id="1.20.1160.11:FF:000001">
    <property type="entry name" value="Paired amphipathic helix protein Sin3"/>
    <property type="match status" value="1"/>
</dbReference>
<feature type="region of interest" description="Disordered" evidence="6">
    <location>
        <begin position="783"/>
        <end position="813"/>
    </location>
</feature>